<dbReference type="RefSeq" id="WP_377374499.1">
    <property type="nucleotide sequence ID" value="NZ_JBHSSW010000002.1"/>
</dbReference>
<sequence length="63" mass="6010">MSITPLAFGGGGGGGAGGGGGGGGGTTFSTVVSPGCFDEHAFKTKIEPAASIASFNLEFMRPS</sequence>
<comment type="caution">
    <text evidence="2">The sequence shown here is derived from an EMBL/GenBank/DDBJ whole genome shotgun (WGS) entry which is preliminary data.</text>
</comment>
<reference evidence="3" key="1">
    <citation type="journal article" date="2019" name="Int. J. Syst. Evol. Microbiol.">
        <title>The Global Catalogue of Microorganisms (GCM) 10K type strain sequencing project: providing services to taxonomists for standard genome sequencing and annotation.</title>
        <authorList>
            <consortium name="The Broad Institute Genomics Platform"/>
            <consortium name="The Broad Institute Genome Sequencing Center for Infectious Disease"/>
            <person name="Wu L."/>
            <person name="Ma J."/>
        </authorList>
    </citation>
    <scope>NUCLEOTIDE SEQUENCE [LARGE SCALE GENOMIC DNA]</scope>
    <source>
        <strain evidence="3">CGMCC-1.15741</strain>
    </source>
</reference>
<evidence type="ECO:0000313" key="3">
    <source>
        <dbReference type="Proteomes" id="UP001596303"/>
    </source>
</evidence>
<dbReference type="Proteomes" id="UP001596303">
    <property type="component" value="Unassembled WGS sequence"/>
</dbReference>
<feature type="region of interest" description="Disordered" evidence="1">
    <location>
        <begin position="1"/>
        <end position="25"/>
    </location>
</feature>
<protein>
    <submittedName>
        <fullName evidence="2">Uncharacterized protein</fullName>
    </submittedName>
</protein>
<name>A0ABW1S4X5_9PROT</name>
<proteinExistence type="predicted"/>
<feature type="compositionally biased region" description="Gly residues" evidence="1">
    <location>
        <begin position="8"/>
        <end position="25"/>
    </location>
</feature>
<keyword evidence="3" id="KW-1185">Reference proteome</keyword>
<evidence type="ECO:0000256" key="1">
    <source>
        <dbReference type="SAM" id="MobiDB-lite"/>
    </source>
</evidence>
<accession>A0ABW1S4X5</accession>
<gene>
    <name evidence="2" type="ORF">ACFQDM_01420</name>
</gene>
<organism evidence="2 3">
    <name type="scientific">Ponticaulis profundi</name>
    <dbReference type="NCBI Taxonomy" id="2665222"/>
    <lineage>
        <taxon>Bacteria</taxon>
        <taxon>Pseudomonadati</taxon>
        <taxon>Pseudomonadota</taxon>
        <taxon>Alphaproteobacteria</taxon>
        <taxon>Hyphomonadales</taxon>
        <taxon>Hyphomonadaceae</taxon>
        <taxon>Ponticaulis</taxon>
    </lineage>
</organism>
<evidence type="ECO:0000313" key="2">
    <source>
        <dbReference type="EMBL" id="MFC6196715.1"/>
    </source>
</evidence>
<dbReference type="EMBL" id="JBHSSW010000002">
    <property type="protein sequence ID" value="MFC6196715.1"/>
    <property type="molecule type" value="Genomic_DNA"/>
</dbReference>